<comment type="caution">
    <text evidence="2">The sequence shown here is derived from an EMBL/GenBank/DDBJ whole genome shotgun (WGS) entry which is preliminary data.</text>
</comment>
<evidence type="ECO:0000313" key="5">
    <source>
        <dbReference type="Proteomes" id="UP000663873"/>
    </source>
</evidence>
<dbReference type="Proteomes" id="UP000663862">
    <property type="component" value="Unassembled WGS sequence"/>
</dbReference>
<protein>
    <submittedName>
        <fullName evidence="2">Uncharacterized protein</fullName>
    </submittedName>
</protein>
<reference evidence="2" key="1">
    <citation type="submission" date="2021-02" db="EMBL/GenBank/DDBJ databases">
        <authorList>
            <person name="Nowell W R."/>
        </authorList>
    </citation>
    <scope>NUCLEOTIDE SEQUENCE</scope>
</reference>
<dbReference type="Proteomes" id="UP000663851">
    <property type="component" value="Unassembled WGS sequence"/>
</dbReference>
<evidence type="ECO:0000313" key="4">
    <source>
        <dbReference type="Proteomes" id="UP000663862"/>
    </source>
</evidence>
<dbReference type="Proteomes" id="UP000663873">
    <property type="component" value="Unassembled WGS sequence"/>
</dbReference>
<keyword evidence="5" id="KW-1185">Reference proteome</keyword>
<dbReference type="EMBL" id="CAJOBP010029025">
    <property type="protein sequence ID" value="CAF4642089.1"/>
    <property type="molecule type" value="Genomic_DNA"/>
</dbReference>
<accession>A0A820CPZ8</accession>
<evidence type="ECO:0000313" key="1">
    <source>
        <dbReference type="EMBL" id="CAF4203362.1"/>
    </source>
</evidence>
<evidence type="ECO:0000313" key="3">
    <source>
        <dbReference type="EMBL" id="CAF4642089.1"/>
    </source>
</evidence>
<dbReference type="EMBL" id="CAJOBQ010000035">
    <property type="protein sequence ID" value="CAF4225757.1"/>
    <property type="molecule type" value="Genomic_DNA"/>
</dbReference>
<evidence type="ECO:0000313" key="2">
    <source>
        <dbReference type="EMBL" id="CAF4225757.1"/>
    </source>
</evidence>
<organism evidence="2 4">
    <name type="scientific">Rotaria socialis</name>
    <dbReference type="NCBI Taxonomy" id="392032"/>
    <lineage>
        <taxon>Eukaryota</taxon>
        <taxon>Metazoa</taxon>
        <taxon>Spiralia</taxon>
        <taxon>Gnathifera</taxon>
        <taxon>Rotifera</taxon>
        <taxon>Eurotatoria</taxon>
        <taxon>Bdelloidea</taxon>
        <taxon>Philodinida</taxon>
        <taxon>Philodinidae</taxon>
        <taxon>Rotaria</taxon>
    </lineage>
</organism>
<proteinExistence type="predicted"/>
<sequence>MSSKQPNGTYNTPTQPTMISSIYISVGVQQAMPISTVDTDCDDGRFRCVSTINGCDGVGPLNSLPNNTMILNTDQIFHMKCVC</sequence>
<dbReference type="AlphaFoldDB" id="A0A820CPZ8"/>
<name>A0A820CPZ8_9BILA</name>
<dbReference type="EMBL" id="CAJOBO010000366">
    <property type="protein sequence ID" value="CAF4203362.1"/>
    <property type="molecule type" value="Genomic_DNA"/>
</dbReference>
<gene>
    <name evidence="1" type="ORF">HFQ381_LOCUS7613</name>
    <name evidence="2" type="ORF">TSG867_LOCUS1567</name>
    <name evidence="3" type="ORF">UJA718_LOCUS33192</name>
</gene>